<gene>
    <name evidence="2" type="ORF">EA660_03015</name>
</gene>
<proteinExistence type="predicted"/>
<sequence length="339" mass="36257">MFRSLSKFLLPALLGLCATPAFAQKPLAPKVLVITMFAPEAAPWREAERFQTKVPVPGLSPRYPTVDCTPAGLCLMTTDMGLANAASSVAALVASPRFDLRRTYVLIAGICGVAPEQGTLGSAHWARFAIDGGLMRAVDPRQQPAGWSSNLLMLGATAPGQQVEHRTGTEVFQLDETLLQKAYALSAGVALEDSDAAAAYRLQYPQPAARAAPAVSICDSLTSDTYWHGSLIATAMEAYVQLTTDGRGRYCITQMEDNATLTALKRGAEAGRLQFDRIALLRTASNFDREAPGQDVGVSLSAKSGGFLPSTHNAYRVGHALTEAILTHWEAWSHGVPKE</sequence>
<evidence type="ECO:0000313" key="2">
    <source>
        <dbReference type="EMBL" id="TAA28569.1"/>
    </source>
</evidence>
<dbReference type="InterPro" id="IPR035994">
    <property type="entry name" value="Nucleoside_phosphorylase_sf"/>
</dbReference>
<keyword evidence="1" id="KW-0732">Signal</keyword>
<dbReference type="PANTHER" id="PTHR38643">
    <property type="entry name" value="PURINE NUCLEOSIDE PERMEASE C285.05-RELATED"/>
    <property type="match status" value="1"/>
</dbReference>
<protein>
    <submittedName>
        <fullName evidence="2">Purine nucleoside permease</fullName>
    </submittedName>
</protein>
<dbReference type="GO" id="GO:0055085">
    <property type="term" value="P:transmembrane transport"/>
    <property type="evidence" value="ECO:0007669"/>
    <property type="project" value="InterPro"/>
</dbReference>
<dbReference type="InterPro" id="IPR009486">
    <property type="entry name" value="Pur_nuclsid_perm"/>
</dbReference>
<dbReference type="Pfam" id="PF06516">
    <property type="entry name" value="NUP"/>
    <property type="match status" value="1"/>
</dbReference>
<dbReference type="PIRSF" id="PIRSF013171">
    <property type="entry name" value="Pur_nuclsid_perm"/>
    <property type="match status" value="1"/>
</dbReference>
<feature type="signal peptide" evidence="1">
    <location>
        <begin position="1"/>
        <end position="23"/>
    </location>
</feature>
<dbReference type="PANTHER" id="PTHR38643:SF1">
    <property type="entry name" value="PURINE NUCLEOSIDE PERMEASE C285.05-RELATED"/>
    <property type="match status" value="1"/>
</dbReference>
<dbReference type="AlphaFoldDB" id="A0A4Q8LH79"/>
<feature type="chain" id="PRO_5020390862" evidence="1">
    <location>
        <begin position="24"/>
        <end position="339"/>
    </location>
</feature>
<dbReference type="GO" id="GO:0003824">
    <property type="term" value="F:catalytic activity"/>
    <property type="evidence" value="ECO:0007669"/>
    <property type="project" value="InterPro"/>
</dbReference>
<name>A0A4Q8LH79_9GAMM</name>
<dbReference type="OrthoDB" id="109937at2"/>
<dbReference type="Gene3D" id="3.40.50.1580">
    <property type="entry name" value="Nucleoside phosphorylase domain"/>
    <property type="match status" value="1"/>
</dbReference>
<dbReference type="RefSeq" id="WP_130550098.1">
    <property type="nucleotide sequence ID" value="NZ_SHMC01000001.1"/>
</dbReference>
<dbReference type="GO" id="GO:0009116">
    <property type="term" value="P:nucleoside metabolic process"/>
    <property type="evidence" value="ECO:0007669"/>
    <property type="project" value="InterPro"/>
</dbReference>
<evidence type="ECO:0000256" key="1">
    <source>
        <dbReference type="SAM" id="SignalP"/>
    </source>
</evidence>
<organism evidence="2 3">
    <name type="scientific">Pseudoxanthomonas winnipegensis</name>
    <dbReference type="NCBI Taxonomy" id="2480810"/>
    <lineage>
        <taxon>Bacteria</taxon>
        <taxon>Pseudomonadati</taxon>
        <taxon>Pseudomonadota</taxon>
        <taxon>Gammaproteobacteria</taxon>
        <taxon>Lysobacterales</taxon>
        <taxon>Lysobacteraceae</taxon>
        <taxon>Pseudoxanthomonas</taxon>
    </lineage>
</organism>
<dbReference type="EMBL" id="SHMC01000001">
    <property type="protein sequence ID" value="TAA28569.1"/>
    <property type="molecule type" value="Genomic_DNA"/>
</dbReference>
<reference evidence="2 3" key="1">
    <citation type="submission" date="2019-02" db="EMBL/GenBank/DDBJ databases">
        <title>WGS of Pseudoxanthomonas species novum from clinical isolates.</title>
        <authorList>
            <person name="Bernier A.-M."/>
            <person name="Bernard K."/>
            <person name="Vachon A."/>
        </authorList>
    </citation>
    <scope>NUCLEOTIDE SEQUENCE [LARGE SCALE GENOMIC DNA]</scope>
    <source>
        <strain evidence="2 3">NML171200</strain>
    </source>
</reference>
<accession>A0A4Q8LH79</accession>
<dbReference type="Proteomes" id="UP000292627">
    <property type="component" value="Unassembled WGS sequence"/>
</dbReference>
<comment type="caution">
    <text evidence="2">The sequence shown here is derived from an EMBL/GenBank/DDBJ whole genome shotgun (WGS) entry which is preliminary data.</text>
</comment>
<evidence type="ECO:0000313" key="3">
    <source>
        <dbReference type="Proteomes" id="UP000292627"/>
    </source>
</evidence>